<feature type="signal peptide" evidence="1">
    <location>
        <begin position="1"/>
        <end position="25"/>
    </location>
</feature>
<protein>
    <submittedName>
        <fullName evidence="3">SUMF1/EgtB/PvdO family nonheme iron enzyme</fullName>
    </submittedName>
</protein>
<dbReference type="InterPro" id="IPR011990">
    <property type="entry name" value="TPR-like_helical_dom_sf"/>
</dbReference>
<feature type="chain" id="PRO_5045331968" evidence="1">
    <location>
        <begin position="26"/>
        <end position="314"/>
    </location>
</feature>
<dbReference type="Gene3D" id="3.90.1580.10">
    <property type="entry name" value="paralog of FGE (formylglycine-generating enzyme)"/>
    <property type="match status" value="1"/>
</dbReference>
<sequence length="314" mass="35316">MNTLFTSTKAMVLTLSLTMAPWATALGSDTTDMVLISKGEFIMGSQDHSDETPHQVVLDGYYIDKYEVSNEKYKKFMRSTQHPAPAYWDDPRLNGADQPVVGVNWYDANAFCEWEGKRLPTEAEWERAAKGPDGHHYPWGHKIDPTKANYGQNVGKTKPVNSYPEGISGYGVYNMAGNVFEWVSDWYDPNYFKVSAALNPQGPSGGYNFANQGPVKVLKGGSWLAPQTSLHTSHRFWNQPENNSYGVGLGFRCATSAADDSMESVRYHFMHSLISMGKEKWSDALTSIDKALKQDPENLEYQETRKMILKEIKN</sequence>
<comment type="caution">
    <text evidence="3">The sequence shown here is derived from an EMBL/GenBank/DDBJ whole genome shotgun (WGS) entry which is preliminary data.</text>
</comment>
<reference evidence="3 4" key="1">
    <citation type="journal article" date="2023" name="ISME J.">
        <title>Cultivation and genomic characterization of novel and ubiquitous marine nitrite-oxidizing bacteria from the Nitrospirales.</title>
        <authorList>
            <person name="Mueller A.J."/>
            <person name="Daebeler A."/>
            <person name="Herbold C.W."/>
            <person name="Kirkegaard R.H."/>
            <person name="Daims H."/>
        </authorList>
    </citation>
    <scope>NUCLEOTIDE SEQUENCE [LARGE SCALE GENOMIC DNA]</scope>
    <source>
        <strain evidence="3 4">EB</strain>
    </source>
</reference>
<dbReference type="InterPro" id="IPR042095">
    <property type="entry name" value="SUMF_sf"/>
</dbReference>
<dbReference type="Proteomes" id="UP001250932">
    <property type="component" value="Unassembled WGS sequence"/>
</dbReference>
<keyword evidence="1" id="KW-0732">Signal</keyword>
<dbReference type="InterPro" id="IPR016187">
    <property type="entry name" value="CTDL_fold"/>
</dbReference>
<dbReference type="Pfam" id="PF03781">
    <property type="entry name" value="FGE-sulfatase"/>
    <property type="match status" value="1"/>
</dbReference>
<dbReference type="PANTHER" id="PTHR23150:SF19">
    <property type="entry name" value="FORMYLGLYCINE-GENERATING ENZYME"/>
    <property type="match status" value="1"/>
</dbReference>
<evidence type="ECO:0000259" key="2">
    <source>
        <dbReference type="Pfam" id="PF03781"/>
    </source>
</evidence>
<evidence type="ECO:0000313" key="4">
    <source>
        <dbReference type="Proteomes" id="UP001250932"/>
    </source>
</evidence>
<evidence type="ECO:0000256" key="1">
    <source>
        <dbReference type="SAM" id="SignalP"/>
    </source>
</evidence>
<dbReference type="InterPro" id="IPR051043">
    <property type="entry name" value="Sulfatase_Mod_Factor_Kinase"/>
</dbReference>
<dbReference type="PANTHER" id="PTHR23150">
    <property type="entry name" value="SULFATASE MODIFYING FACTOR 1, 2"/>
    <property type="match status" value="1"/>
</dbReference>
<proteinExistence type="predicted"/>
<gene>
    <name evidence="3" type="ORF">PPG34_09095</name>
</gene>
<feature type="domain" description="Sulfatase-modifying factor enzyme-like" evidence="2">
    <location>
        <begin position="30"/>
        <end position="254"/>
    </location>
</feature>
<accession>A0ABU3K7T9</accession>
<dbReference type="InterPro" id="IPR005532">
    <property type="entry name" value="SUMF_dom"/>
</dbReference>
<keyword evidence="4" id="KW-1185">Reference proteome</keyword>
<dbReference type="EMBL" id="JAQOUE010000001">
    <property type="protein sequence ID" value="MDT7042509.1"/>
    <property type="molecule type" value="Genomic_DNA"/>
</dbReference>
<name>A0ABU3K7T9_9BACT</name>
<evidence type="ECO:0000313" key="3">
    <source>
        <dbReference type="EMBL" id="MDT7042509.1"/>
    </source>
</evidence>
<organism evidence="3 4">
    <name type="scientific">Candidatus Nitronereus thalassa</name>
    <dbReference type="NCBI Taxonomy" id="3020898"/>
    <lineage>
        <taxon>Bacteria</taxon>
        <taxon>Pseudomonadati</taxon>
        <taxon>Nitrospirota</taxon>
        <taxon>Nitrospiria</taxon>
        <taxon>Nitrospirales</taxon>
        <taxon>Nitrospiraceae</taxon>
        <taxon>Candidatus Nitronereus</taxon>
    </lineage>
</organism>
<dbReference type="SUPFAM" id="SSF56436">
    <property type="entry name" value="C-type lectin-like"/>
    <property type="match status" value="1"/>
</dbReference>
<dbReference type="SUPFAM" id="SSF48452">
    <property type="entry name" value="TPR-like"/>
    <property type="match status" value="1"/>
</dbReference>
<dbReference type="RefSeq" id="WP_313832922.1">
    <property type="nucleotide sequence ID" value="NZ_JAQOUE010000001.1"/>
</dbReference>